<keyword evidence="3" id="KW-0804">Transcription</keyword>
<protein>
    <submittedName>
        <fullName evidence="5">LacI family DNA-binding transcriptional regulator</fullName>
    </submittedName>
</protein>
<reference evidence="6" key="1">
    <citation type="journal article" date="2019" name="Int. J. Syst. Evol. Microbiol.">
        <title>The Global Catalogue of Microorganisms (GCM) 10K type strain sequencing project: providing services to taxonomists for standard genome sequencing and annotation.</title>
        <authorList>
            <consortium name="The Broad Institute Genomics Platform"/>
            <consortium name="The Broad Institute Genome Sequencing Center for Infectious Disease"/>
            <person name="Wu L."/>
            <person name="Ma J."/>
        </authorList>
    </citation>
    <scope>NUCLEOTIDE SEQUENCE [LARGE SCALE GENOMIC DNA]</scope>
    <source>
        <strain evidence="6">NCAIM B.02333</strain>
    </source>
</reference>
<dbReference type="EMBL" id="JBHRWW010000003">
    <property type="protein sequence ID" value="MFC3688005.1"/>
    <property type="molecule type" value="Genomic_DNA"/>
</dbReference>
<dbReference type="Gene3D" id="3.40.50.2300">
    <property type="match status" value="2"/>
</dbReference>
<accession>A0ABV7WE44</accession>
<evidence type="ECO:0000313" key="6">
    <source>
        <dbReference type="Proteomes" id="UP001595685"/>
    </source>
</evidence>
<feature type="domain" description="HTH lacI-type" evidence="4">
    <location>
        <begin position="10"/>
        <end position="64"/>
    </location>
</feature>
<dbReference type="RefSeq" id="WP_376983860.1">
    <property type="nucleotide sequence ID" value="NZ_JBHRWW010000003.1"/>
</dbReference>
<dbReference type="InterPro" id="IPR046335">
    <property type="entry name" value="LacI/GalR-like_sensor"/>
</dbReference>
<dbReference type="Proteomes" id="UP001595685">
    <property type="component" value="Unassembled WGS sequence"/>
</dbReference>
<keyword evidence="6" id="KW-1185">Reference proteome</keyword>
<keyword evidence="1" id="KW-0805">Transcription regulation</keyword>
<evidence type="ECO:0000256" key="2">
    <source>
        <dbReference type="ARBA" id="ARBA00023125"/>
    </source>
</evidence>
<dbReference type="InterPro" id="IPR000843">
    <property type="entry name" value="HTH_LacI"/>
</dbReference>
<dbReference type="InterPro" id="IPR028082">
    <property type="entry name" value="Peripla_BP_I"/>
</dbReference>
<name>A0ABV7WE44_9MICO</name>
<dbReference type="SUPFAM" id="SSF47413">
    <property type="entry name" value="lambda repressor-like DNA-binding domains"/>
    <property type="match status" value="1"/>
</dbReference>
<comment type="caution">
    <text evidence="5">The sequence shown here is derived from an EMBL/GenBank/DDBJ whole genome shotgun (WGS) entry which is preliminary data.</text>
</comment>
<evidence type="ECO:0000313" key="5">
    <source>
        <dbReference type="EMBL" id="MFC3688005.1"/>
    </source>
</evidence>
<dbReference type="PANTHER" id="PTHR30146:SF109">
    <property type="entry name" value="HTH-TYPE TRANSCRIPTIONAL REGULATOR GALS"/>
    <property type="match status" value="1"/>
</dbReference>
<proteinExistence type="predicted"/>
<evidence type="ECO:0000256" key="1">
    <source>
        <dbReference type="ARBA" id="ARBA00023015"/>
    </source>
</evidence>
<organism evidence="5 6">
    <name type="scientific">Aquipuribacter hungaricus</name>
    <dbReference type="NCBI Taxonomy" id="545624"/>
    <lineage>
        <taxon>Bacteria</taxon>
        <taxon>Bacillati</taxon>
        <taxon>Actinomycetota</taxon>
        <taxon>Actinomycetes</taxon>
        <taxon>Micrococcales</taxon>
        <taxon>Intrasporangiaceae</taxon>
        <taxon>Aquipuribacter</taxon>
    </lineage>
</organism>
<dbReference type="Pfam" id="PF13377">
    <property type="entry name" value="Peripla_BP_3"/>
    <property type="match status" value="1"/>
</dbReference>
<dbReference type="Gene3D" id="1.10.260.40">
    <property type="entry name" value="lambda repressor-like DNA-binding domains"/>
    <property type="match status" value="1"/>
</dbReference>
<gene>
    <name evidence="5" type="ORF">ACFOLH_06580</name>
</gene>
<dbReference type="GO" id="GO:0003677">
    <property type="term" value="F:DNA binding"/>
    <property type="evidence" value="ECO:0007669"/>
    <property type="project" value="UniProtKB-KW"/>
</dbReference>
<dbReference type="SMART" id="SM00354">
    <property type="entry name" value="HTH_LACI"/>
    <property type="match status" value="1"/>
</dbReference>
<dbReference type="PROSITE" id="PS50932">
    <property type="entry name" value="HTH_LACI_2"/>
    <property type="match status" value="1"/>
</dbReference>
<evidence type="ECO:0000259" key="4">
    <source>
        <dbReference type="PROSITE" id="PS50932"/>
    </source>
</evidence>
<dbReference type="InterPro" id="IPR010982">
    <property type="entry name" value="Lambda_DNA-bd_dom_sf"/>
</dbReference>
<dbReference type="PANTHER" id="PTHR30146">
    <property type="entry name" value="LACI-RELATED TRANSCRIPTIONAL REPRESSOR"/>
    <property type="match status" value="1"/>
</dbReference>
<dbReference type="Pfam" id="PF00356">
    <property type="entry name" value="LacI"/>
    <property type="match status" value="1"/>
</dbReference>
<dbReference type="CDD" id="cd01392">
    <property type="entry name" value="HTH_LacI"/>
    <property type="match status" value="1"/>
</dbReference>
<evidence type="ECO:0000256" key="3">
    <source>
        <dbReference type="ARBA" id="ARBA00023163"/>
    </source>
</evidence>
<dbReference type="SUPFAM" id="SSF53822">
    <property type="entry name" value="Periplasmic binding protein-like I"/>
    <property type="match status" value="1"/>
</dbReference>
<keyword evidence="2 5" id="KW-0238">DNA-binding</keyword>
<sequence length="341" mass="34748">MTHDGHRRDPVMHDVGRLAGVSQMTVSRVLNDRPHVRPETRARVERAIEHLGYRRNAAARALATGSPCALGVVAARAALPGSSDVLLALEEAARRRERAVTVATVGSMTTAAVQEAVGHLDGLGVDGVVLVAPQPPAPGESLRLPTGVPVVVVDGPPHAGLPSVVVDQAAGARLMTEHLLGLGHRTVHHVAGLVGSPGADERAAGWKDALEAAGRPVPPLLRGSWTAAGGHAAGRRLARDPCVTAVFAADDRTALGVVRALQEAGRRVPEDVSVGGFEDVPEAPFVGPALSSVSLRAPQLGEAGIATLLALVDGGGATPGARARTTAPLLVVRASTGPAPA</sequence>